<evidence type="ECO:0000256" key="9">
    <source>
        <dbReference type="ARBA" id="ARBA00022975"/>
    </source>
</evidence>
<dbReference type="InterPro" id="IPR004468">
    <property type="entry name" value="CTP_synthase"/>
</dbReference>
<comment type="function">
    <text evidence="11 12">Catalyzes the ATP-dependent amination of UTP to CTP with either L-glutamine or ammonia as the source of nitrogen. Regulates intracellular CTP levels through interactions with the four ribonucleotide triphosphates.</text>
</comment>
<dbReference type="GO" id="GO:0044210">
    <property type="term" value="P:'de novo' CTP biosynthetic process"/>
    <property type="evidence" value="ECO:0007669"/>
    <property type="project" value="UniProtKB-UniRule"/>
</dbReference>
<feature type="binding site" evidence="12">
    <location>
        <position position="79"/>
    </location>
    <ligand>
        <name>Mg(2+)</name>
        <dbReference type="ChEBI" id="CHEBI:18420"/>
    </ligand>
</feature>
<feature type="binding site" evidence="12">
    <location>
        <begin position="194"/>
        <end position="199"/>
    </location>
    <ligand>
        <name>CTP</name>
        <dbReference type="ChEBI" id="CHEBI:37563"/>
        <note>allosteric inhibitor</note>
    </ligand>
</feature>
<keyword evidence="7 12" id="KW-0460">Magnesium</keyword>
<feature type="binding site" evidence="12">
    <location>
        <position position="21"/>
    </location>
    <ligand>
        <name>UTP</name>
        <dbReference type="ChEBI" id="CHEBI:46398"/>
    </ligand>
</feature>
<feature type="binding site" evidence="12">
    <location>
        <position position="230"/>
    </location>
    <ligand>
        <name>CTP</name>
        <dbReference type="ChEBI" id="CHEBI:37563"/>
        <note>allosteric inhibitor</note>
    </ligand>
</feature>
<dbReference type="FunFam" id="3.40.50.880:FF:000002">
    <property type="entry name" value="CTP synthase"/>
    <property type="match status" value="1"/>
</dbReference>
<feature type="active site" evidence="12">
    <location>
        <position position="515"/>
    </location>
</feature>
<organism evidence="16 17">
    <name type="scientific">Candidatus Lambdaproteobacteria bacterium RIFOXYD2_FULL_50_16</name>
    <dbReference type="NCBI Taxonomy" id="1817772"/>
    <lineage>
        <taxon>Bacteria</taxon>
        <taxon>Pseudomonadati</taxon>
        <taxon>Pseudomonadota</taxon>
        <taxon>Candidatus Lambdaproteobacteria</taxon>
    </lineage>
</organism>
<feature type="active site" evidence="12">
    <location>
        <position position="513"/>
    </location>
</feature>
<comment type="activity regulation">
    <text evidence="12">Allosterically activated by GTP, when glutamine is the substrate; GTP has no effect on the reaction when ammonia is the substrate. The allosteric effector GTP functions by stabilizing the protein conformation that binds the tetrahedral intermediate(s) formed during glutamine hydrolysis. Inhibited by the product CTP, via allosteric rather than competitive inhibition.</text>
</comment>
<comment type="pathway">
    <text evidence="1 12">Pyrimidine metabolism; CTP biosynthesis via de novo pathway; CTP from UDP: step 2/2.</text>
</comment>
<dbReference type="SUPFAM" id="SSF52317">
    <property type="entry name" value="Class I glutamine amidotransferase-like"/>
    <property type="match status" value="1"/>
</dbReference>
<keyword evidence="4 12" id="KW-0479">Metal-binding</keyword>
<comment type="miscellaneous">
    <text evidence="12">CTPSs have evolved a hybrid strategy for distinguishing between UTP and CTP. The overlapping regions of the product feedback inhibitory and substrate sites recognize a common feature in both compounds, the triphosphate moiety. To differentiate isosteric substrate and product pyrimidine rings, an additional pocket far from the expected kinase/ligase catalytic site, specifically recognizes the cytosine and ribose portions of the product inhibitor.</text>
</comment>
<dbReference type="CDD" id="cd03113">
    <property type="entry name" value="CTPS_N"/>
    <property type="match status" value="1"/>
</dbReference>
<evidence type="ECO:0000256" key="13">
    <source>
        <dbReference type="SAM" id="Phobius"/>
    </source>
</evidence>
<keyword evidence="13" id="KW-0472">Membrane</keyword>
<feature type="binding site" evidence="12">
    <location>
        <position position="360"/>
    </location>
    <ligand>
        <name>L-glutamine</name>
        <dbReference type="ChEBI" id="CHEBI:58359"/>
    </ligand>
</feature>
<dbReference type="GO" id="GO:0004359">
    <property type="term" value="F:glutaminase activity"/>
    <property type="evidence" value="ECO:0007669"/>
    <property type="project" value="RHEA"/>
</dbReference>
<keyword evidence="3 12" id="KW-0436">Ligase</keyword>
<dbReference type="GO" id="GO:0046872">
    <property type="term" value="F:metal ion binding"/>
    <property type="evidence" value="ECO:0007669"/>
    <property type="project" value="UniProtKB-KW"/>
</dbReference>
<evidence type="ECO:0000259" key="15">
    <source>
        <dbReference type="Pfam" id="PF06418"/>
    </source>
</evidence>
<dbReference type="Pfam" id="PF06418">
    <property type="entry name" value="CTP_synth_N"/>
    <property type="match status" value="1"/>
</dbReference>
<dbReference type="NCBIfam" id="NF003792">
    <property type="entry name" value="PRK05380.1"/>
    <property type="match status" value="1"/>
</dbReference>
<dbReference type="GO" id="GO:0097268">
    <property type="term" value="C:cytoophidium"/>
    <property type="evidence" value="ECO:0007669"/>
    <property type="project" value="UniProtKB-ARBA"/>
</dbReference>
<dbReference type="EMBL" id="MFNE01000006">
    <property type="protein sequence ID" value="OGG97027.1"/>
    <property type="molecule type" value="Genomic_DNA"/>
</dbReference>
<comment type="catalytic activity">
    <reaction evidence="12">
        <text>UTP + NH4(+) + ATP = CTP + ADP + phosphate + 2 H(+)</text>
        <dbReference type="Rhea" id="RHEA:16597"/>
        <dbReference type="ChEBI" id="CHEBI:15378"/>
        <dbReference type="ChEBI" id="CHEBI:28938"/>
        <dbReference type="ChEBI" id="CHEBI:30616"/>
        <dbReference type="ChEBI" id="CHEBI:37563"/>
        <dbReference type="ChEBI" id="CHEBI:43474"/>
        <dbReference type="ChEBI" id="CHEBI:46398"/>
        <dbReference type="ChEBI" id="CHEBI:456216"/>
    </reaction>
</comment>
<feature type="binding site" evidence="12">
    <location>
        <position position="411"/>
    </location>
    <ligand>
        <name>L-glutamine</name>
        <dbReference type="ChEBI" id="CHEBI:58359"/>
    </ligand>
</feature>
<keyword evidence="5 12" id="KW-0547">Nucleotide-binding</keyword>
<evidence type="ECO:0000256" key="4">
    <source>
        <dbReference type="ARBA" id="ARBA00022723"/>
    </source>
</evidence>
<keyword evidence="13" id="KW-1133">Transmembrane helix</keyword>
<dbReference type="Pfam" id="PF00117">
    <property type="entry name" value="GATase"/>
    <property type="match status" value="1"/>
</dbReference>
<evidence type="ECO:0000313" key="16">
    <source>
        <dbReference type="EMBL" id="OGG97027.1"/>
    </source>
</evidence>
<feature type="binding site" evidence="12">
    <location>
        <begin position="22"/>
        <end position="27"/>
    </location>
    <ligand>
        <name>ATP</name>
        <dbReference type="ChEBI" id="CHEBI:30616"/>
    </ligand>
</feature>
<dbReference type="AlphaFoldDB" id="A0A1F6GFY7"/>
<dbReference type="STRING" id="1817772.A2527_02925"/>
<feature type="binding site" evidence="12">
    <location>
        <position position="21"/>
    </location>
    <ligand>
        <name>CTP</name>
        <dbReference type="ChEBI" id="CHEBI:37563"/>
        <note>allosteric inhibitor</note>
    </ligand>
</feature>
<comment type="caution">
    <text evidence="12">Lacks conserved residue(s) required for the propagation of feature annotation.</text>
</comment>
<feature type="binding site" evidence="12">
    <location>
        <position position="147"/>
    </location>
    <ligand>
        <name>Mg(2+)</name>
        <dbReference type="ChEBI" id="CHEBI:18420"/>
    </ligand>
</feature>
<feature type="binding site" evidence="12">
    <location>
        <position position="79"/>
    </location>
    <ligand>
        <name>ATP</name>
        <dbReference type="ChEBI" id="CHEBI:30616"/>
    </ligand>
</feature>
<evidence type="ECO:0000256" key="12">
    <source>
        <dbReference type="HAMAP-Rule" id="MF_01227"/>
    </source>
</evidence>
<evidence type="ECO:0000256" key="8">
    <source>
        <dbReference type="ARBA" id="ARBA00022962"/>
    </source>
</evidence>
<dbReference type="NCBIfam" id="TIGR00337">
    <property type="entry name" value="PyrG"/>
    <property type="match status" value="1"/>
</dbReference>
<keyword evidence="9 12" id="KW-0665">Pyrimidine biosynthesis</keyword>
<keyword evidence="6 12" id="KW-0067">ATP-binding</keyword>
<feature type="binding site" evidence="12">
    <location>
        <begin position="194"/>
        <end position="199"/>
    </location>
    <ligand>
        <name>UTP</name>
        <dbReference type="ChEBI" id="CHEBI:46398"/>
    </ligand>
</feature>
<evidence type="ECO:0000256" key="1">
    <source>
        <dbReference type="ARBA" id="ARBA00005171"/>
    </source>
</evidence>
<dbReference type="InterPro" id="IPR017456">
    <property type="entry name" value="CTP_synthase_N"/>
</dbReference>
<dbReference type="GO" id="GO:0042802">
    <property type="term" value="F:identical protein binding"/>
    <property type="evidence" value="ECO:0007669"/>
    <property type="project" value="TreeGrafter"/>
</dbReference>
<feature type="binding site" evidence="12">
    <location>
        <position position="468"/>
    </location>
    <ligand>
        <name>L-glutamine</name>
        <dbReference type="ChEBI" id="CHEBI:58359"/>
    </ligand>
</feature>
<dbReference type="Gene3D" id="3.40.50.300">
    <property type="entry name" value="P-loop containing nucleotide triphosphate hydrolases"/>
    <property type="match status" value="1"/>
</dbReference>
<evidence type="ECO:0000256" key="7">
    <source>
        <dbReference type="ARBA" id="ARBA00022842"/>
    </source>
</evidence>
<feature type="domain" description="Glutamine amidotransferase" evidence="14">
    <location>
        <begin position="308"/>
        <end position="532"/>
    </location>
</feature>
<dbReference type="HAMAP" id="MF_01227">
    <property type="entry name" value="PyrG"/>
    <property type="match status" value="1"/>
</dbReference>
<evidence type="ECO:0000256" key="2">
    <source>
        <dbReference type="ARBA" id="ARBA00007533"/>
    </source>
</evidence>
<evidence type="ECO:0000256" key="5">
    <source>
        <dbReference type="ARBA" id="ARBA00022741"/>
    </source>
</evidence>
<comment type="similarity">
    <text evidence="2 12">Belongs to the CTP synthase family.</text>
</comment>
<feature type="binding site" evidence="12">
    <location>
        <begin position="388"/>
        <end position="391"/>
    </location>
    <ligand>
        <name>L-glutamine</name>
        <dbReference type="ChEBI" id="CHEBI:58359"/>
    </ligand>
</feature>
<accession>A0A1F6GFY7</accession>
<evidence type="ECO:0000313" key="17">
    <source>
        <dbReference type="Proteomes" id="UP000178449"/>
    </source>
</evidence>
<dbReference type="InterPro" id="IPR033828">
    <property type="entry name" value="GATase1_CTP_Synthase"/>
</dbReference>
<feature type="active site" description="Nucleophile; for glutamine hydrolysis" evidence="12">
    <location>
        <position position="387"/>
    </location>
</feature>
<evidence type="ECO:0000256" key="10">
    <source>
        <dbReference type="ARBA" id="ARBA00047781"/>
    </source>
</evidence>
<evidence type="ECO:0000256" key="3">
    <source>
        <dbReference type="ARBA" id="ARBA00022598"/>
    </source>
</evidence>
<feature type="domain" description="CTP synthase N-terminal" evidence="15">
    <location>
        <begin position="11"/>
        <end position="273"/>
    </location>
</feature>
<dbReference type="Proteomes" id="UP000178449">
    <property type="component" value="Unassembled WGS sequence"/>
</dbReference>
<dbReference type="CDD" id="cd01746">
    <property type="entry name" value="GATase1_CTP_Synthase"/>
    <property type="match status" value="1"/>
</dbReference>
<dbReference type="Gene3D" id="3.40.50.880">
    <property type="match status" value="1"/>
</dbReference>
<dbReference type="PANTHER" id="PTHR11550:SF0">
    <property type="entry name" value="CTP SYNTHASE-RELATED"/>
    <property type="match status" value="1"/>
</dbReference>
<feature type="binding site" evidence="12">
    <location>
        <begin position="246"/>
        <end position="248"/>
    </location>
    <ligand>
        <name>ATP</name>
        <dbReference type="ChEBI" id="CHEBI:30616"/>
    </ligand>
</feature>
<evidence type="ECO:0000256" key="11">
    <source>
        <dbReference type="ARBA" id="ARBA00059148"/>
    </source>
</evidence>
<feature type="transmembrane region" description="Helical" evidence="13">
    <location>
        <begin position="12"/>
        <end position="36"/>
    </location>
</feature>
<dbReference type="GO" id="GO:0003883">
    <property type="term" value="F:CTP synthase activity"/>
    <property type="evidence" value="ECO:0007669"/>
    <property type="project" value="UniProtKB-UniRule"/>
</dbReference>
<dbReference type="InterPro" id="IPR017926">
    <property type="entry name" value="GATASE"/>
</dbReference>
<dbReference type="GO" id="GO:0005829">
    <property type="term" value="C:cytosol"/>
    <property type="evidence" value="ECO:0007669"/>
    <property type="project" value="TreeGrafter"/>
</dbReference>
<dbReference type="PANTHER" id="PTHR11550">
    <property type="entry name" value="CTP SYNTHASE"/>
    <property type="match status" value="1"/>
</dbReference>
<feature type="binding site" evidence="12">
    <location>
        <position position="230"/>
    </location>
    <ligand>
        <name>UTP</name>
        <dbReference type="ChEBI" id="CHEBI:46398"/>
    </ligand>
</feature>
<comment type="subunit">
    <text evidence="12">Homotetramer.</text>
</comment>
<keyword evidence="8 12" id="KW-0315">Glutamine amidotransferase</keyword>
<comment type="catalytic activity">
    <reaction evidence="10 12">
        <text>UTP + L-glutamine + ATP + H2O = CTP + L-glutamate + ADP + phosphate + 2 H(+)</text>
        <dbReference type="Rhea" id="RHEA:26426"/>
        <dbReference type="ChEBI" id="CHEBI:15377"/>
        <dbReference type="ChEBI" id="CHEBI:15378"/>
        <dbReference type="ChEBI" id="CHEBI:29985"/>
        <dbReference type="ChEBI" id="CHEBI:30616"/>
        <dbReference type="ChEBI" id="CHEBI:37563"/>
        <dbReference type="ChEBI" id="CHEBI:43474"/>
        <dbReference type="ChEBI" id="CHEBI:46398"/>
        <dbReference type="ChEBI" id="CHEBI:58359"/>
        <dbReference type="ChEBI" id="CHEBI:456216"/>
        <dbReference type="EC" id="6.3.4.2"/>
    </reaction>
</comment>
<dbReference type="GO" id="GO:0019856">
    <property type="term" value="P:pyrimidine nucleobase biosynthetic process"/>
    <property type="evidence" value="ECO:0007669"/>
    <property type="project" value="TreeGrafter"/>
</dbReference>
<dbReference type="FunFam" id="3.40.50.300:FF:000009">
    <property type="entry name" value="CTP synthase"/>
    <property type="match status" value="1"/>
</dbReference>
<feature type="region of interest" description="Amidoligase domain" evidence="12">
    <location>
        <begin position="1"/>
        <end position="273"/>
    </location>
</feature>
<proteinExistence type="inferred from homology"/>
<protein>
    <recommendedName>
        <fullName evidence="12">CTP synthase</fullName>
        <ecNumber evidence="12">6.3.4.2</ecNumber>
    </recommendedName>
    <alternativeName>
        <fullName evidence="12">Cytidine 5'-triphosphate synthase</fullName>
    </alternativeName>
    <alternativeName>
        <fullName evidence="12">Cytidine triphosphate synthetase</fullName>
        <shortName evidence="12">CTP synthetase</shortName>
        <shortName evidence="12">CTPS</shortName>
    </alternativeName>
    <alternativeName>
        <fullName evidence="12">UTP--ammonia ligase</fullName>
    </alternativeName>
</protein>
<dbReference type="EC" id="6.3.4.2" evidence="12"/>
<reference evidence="16 17" key="1">
    <citation type="journal article" date="2016" name="Nat. Commun.">
        <title>Thousands of microbial genomes shed light on interconnected biogeochemical processes in an aquifer system.</title>
        <authorList>
            <person name="Anantharaman K."/>
            <person name="Brown C.T."/>
            <person name="Hug L.A."/>
            <person name="Sharon I."/>
            <person name="Castelle C.J."/>
            <person name="Probst A.J."/>
            <person name="Thomas B.C."/>
            <person name="Singh A."/>
            <person name="Wilkins M.J."/>
            <person name="Karaoz U."/>
            <person name="Brodie E.L."/>
            <person name="Williams K.H."/>
            <person name="Hubbard S.S."/>
            <person name="Banfield J.F."/>
        </authorList>
    </citation>
    <scope>NUCLEOTIDE SEQUENCE [LARGE SCALE GENOMIC DNA]</scope>
</reference>
<dbReference type="SUPFAM" id="SSF52540">
    <property type="entry name" value="P-loop containing nucleoside triphosphate hydrolases"/>
    <property type="match status" value="1"/>
</dbReference>
<name>A0A1F6GFY7_9PROT</name>
<evidence type="ECO:0000259" key="14">
    <source>
        <dbReference type="Pfam" id="PF00117"/>
    </source>
</evidence>
<dbReference type="GO" id="GO:0005524">
    <property type="term" value="F:ATP binding"/>
    <property type="evidence" value="ECO:0007669"/>
    <property type="project" value="UniProtKB-KW"/>
</dbReference>
<comment type="catalytic activity">
    <reaction evidence="12">
        <text>L-glutamine + H2O = L-glutamate + NH4(+)</text>
        <dbReference type="Rhea" id="RHEA:15889"/>
        <dbReference type="ChEBI" id="CHEBI:15377"/>
        <dbReference type="ChEBI" id="CHEBI:28938"/>
        <dbReference type="ChEBI" id="CHEBI:29985"/>
        <dbReference type="ChEBI" id="CHEBI:58359"/>
    </reaction>
</comment>
<feature type="binding site" evidence="12">
    <location>
        <begin position="154"/>
        <end position="156"/>
    </location>
    <ligand>
        <name>CTP</name>
        <dbReference type="ChEBI" id="CHEBI:37563"/>
        <note>allosteric inhibitor</note>
    </ligand>
</feature>
<gene>
    <name evidence="12" type="primary">pyrG</name>
    <name evidence="16" type="ORF">A2527_02925</name>
</gene>
<keyword evidence="13" id="KW-0812">Transmembrane</keyword>
<dbReference type="PROSITE" id="PS51273">
    <property type="entry name" value="GATASE_TYPE_1"/>
    <property type="match status" value="1"/>
</dbReference>
<evidence type="ECO:0000256" key="6">
    <source>
        <dbReference type="ARBA" id="ARBA00022840"/>
    </source>
</evidence>
<sequence length="550" mass="61161">MNLESLDSKTKLVFVTGGVVSSLGKGIAAASLAALLEARGLKVTLLKLDPYINVDPGTMNPTQHGEVFVTDDGSETDLDLGHYERYTHAVMSRKNNFTTGQIYNSVIQRERRGDYLGKTVQVIPHITDYIKHCIYSAAEGYDVAFVEIGGTVGDIESLPFLEAIRQVGHDLKPSQTLYVHLTLIPWIAAAAELKTKPTQHSVNKLREIGIQPDILLCRTDRDLGSDLKKKLALFTNVAEGAVFQAKDVECVYEVPIKFQEEGVDDKLVEKLEMWTRLPDLQQWVDVVEAFKNPRAQVTIGVVGKYVNLKDSYKSLHEALIHAGIELNLRVNVEYFDSETYDKGLPTGLKDRLDGILIPGGFGERGVAGKINCVQYAREKKIPFFGICLGMQVAVLEWARNICGIKEANSVEFDQNCTDNVIDMMSEQKKVKDLGGTLRLGAYGAQLKPGSRIAKAYGKELISERHRHRYEVNNKYVKQLEESGLIFSGKNPELELVEAVEIADHPFFVGVQYHPEFKSKPTQAHPLFTAFVKACHQVRVGATSPSEQITI</sequence>
<dbReference type="InterPro" id="IPR027417">
    <property type="entry name" value="P-loop_NTPase"/>
</dbReference>
<dbReference type="InterPro" id="IPR029062">
    <property type="entry name" value="Class_I_gatase-like"/>
</dbReference>
<dbReference type="UniPathway" id="UPA00159">
    <property type="reaction ID" value="UER00277"/>
</dbReference>
<comment type="caution">
    <text evidence="16">The sequence shown here is derived from an EMBL/GenBank/DDBJ whole genome shotgun (WGS) entry which is preliminary data.</text>
</comment>